<protein>
    <submittedName>
        <fullName evidence="1">Uncharacterized protein</fullName>
    </submittedName>
</protein>
<organism evidence="1 2">
    <name type="scientific">Flavobacterium bizetiae</name>
    <dbReference type="NCBI Taxonomy" id="2704140"/>
    <lineage>
        <taxon>Bacteria</taxon>
        <taxon>Pseudomonadati</taxon>
        <taxon>Bacteroidota</taxon>
        <taxon>Flavobacteriia</taxon>
        <taxon>Flavobacteriales</taxon>
        <taxon>Flavobacteriaceae</taxon>
        <taxon>Flavobacterium</taxon>
    </lineage>
</organism>
<reference evidence="1 2" key="1">
    <citation type="submission" date="2020-02" db="EMBL/GenBank/DDBJ databases">
        <authorList>
            <person name="Criscuolo A."/>
        </authorList>
    </citation>
    <scope>NUCLEOTIDE SEQUENCE [LARGE SCALE GENOMIC DNA]</scope>
    <source>
        <strain evidence="1">CIP105534</strain>
    </source>
</reference>
<keyword evidence="2" id="KW-1185">Reference proteome</keyword>
<sequence>MYLLLFIQLQFVSPLLFRKKYHSTFIINQFKIAVMDFLLSTGIRKMPKIPDKSNSYSFYSKKPSKKEFTSTLHDHHEDEIRLTTEKVDSVKTYNYII</sequence>
<evidence type="ECO:0000313" key="2">
    <source>
        <dbReference type="Proteomes" id="UP000479938"/>
    </source>
</evidence>
<name>A0A6J4GSF0_9FLAO</name>
<accession>A0A6J4GSF0</accession>
<dbReference type="Proteomes" id="UP000479938">
    <property type="component" value="Unassembled WGS sequence"/>
</dbReference>
<proteinExistence type="predicted"/>
<evidence type="ECO:0000313" key="1">
    <source>
        <dbReference type="EMBL" id="CAA9201224.1"/>
    </source>
</evidence>
<dbReference type="AlphaFoldDB" id="A0A6J4GSF0"/>
<dbReference type="EMBL" id="CADCSU010000124">
    <property type="protein sequence ID" value="CAA9201224.1"/>
    <property type="molecule type" value="Genomic_DNA"/>
</dbReference>
<gene>
    <name evidence="1" type="ORF">FLA105534_03476</name>
</gene>